<dbReference type="NCBIfam" id="NF009150">
    <property type="entry name" value="PRK12497.1-3"/>
    <property type="match status" value="1"/>
</dbReference>
<dbReference type="PANTHER" id="PTHR34039:SF1">
    <property type="entry name" value="UPF0102 PROTEIN YRAN"/>
    <property type="match status" value="1"/>
</dbReference>
<proteinExistence type="inferred from homology"/>
<evidence type="ECO:0000313" key="4">
    <source>
        <dbReference type="Proteomes" id="UP000033452"/>
    </source>
</evidence>
<reference evidence="3 4" key="1">
    <citation type="journal article" date="2015" name="BMC Genomics">
        <title>Genome mining reveals unlocked bioactive potential of marine Gram-negative bacteria.</title>
        <authorList>
            <person name="Machado H."/>
            <person name="Sonnenschein E.C."/>
            <person name="Melchiorsen J."/>
            <person name="Gram L."/>
        </authorList>
    </citation>
    <scope>NUCLEOTIDE SEQUENCE [LARGE SCALE GENOMIC DNA]</scope>
    <source>
        <strain evidence="3 4">S2471</strain>
    </source>
</reference>
<dbReference type="PANTHER" id="PTHR34039">
    <property type="entry name" value="UPF0102 PROTEIN YRAN"/>
    <property type="match status" value="1"/>
</dbReference>
<evidence type="ECO:0000256" key="2">
    <source>
        <dbReference type="HAMAP-Rule" id="MF_00048"/>
    </source>
</evidence>
<dbReference type="EMBL" id="JXYA01000027">
    <property type="protein sequence ID" value="KJZ08260.1"/>
    <property type="molecule type" value="Genomic_DNA"/>
</dbReference>
<dbReference type="GO" id="GO:0003676">
    <property type="term" value="F:nucleic acid binding"/>
    <property type="evidence" value="ECO:0007669"/>
    <property type="project" value="InterPro"/>
</dbReference>
<sequence>MFGKLFSHSREKGQHYEEVAETYLKKQGLKAMARNYLCRYGEIDLIMKEGETWVFVEVKFRRGGGFGGAIQALSQSKLQKLRRSIYNYLQQSALHNVPVRIDFVAIQGDKNPDIQWIRNIT</sequence>
<dbReference type="Proteomes" id="UP000033452">
    <property type="component" value="Unassembled WGS sequence"/>
</dbReference>
<dbReference type="NCBIfam" id="TIGR00252">
    <property type="entry name" value="YraN family protein"/>
    <property type="match status" value="1"/>
</dbReference>
<dbReference type="Pfam" id="PF02021">
    <property type="entry name" value="UPF0102"/>
    <property type="match status" value="1"/>
</dbReference>
<comment type="caution">
    <text evidence="3">The sequence shown here is derived from an EMBL/GenBank/DDBJ whole genome shotgun (WGS) entry which is preliminary data.</text>
</comment>
<dbReference type="InterPro" id="IPR011335">
    <property type="entry name" value="Restrct_endonuc-II-like"/>
</dbReference>
<dbReference type="RefSeq" id="WP_046005343.1">
    <property type="nucleotide sequence ID" value="NZ_JXYA01000027.1"/>
</dbReference>
<dbReference type="Gene3D" id="3.40.1350.10">
    <property type="match status" value="1"/>
</dbReference>
<gene>
    <name evidence="3" type="ORF">TW77_12625</name>
</gene>
<dbReference type="InterPro" id="IPR011856">
    <property type="entry name" value="tRNA_endonuc-like_dom_sf"/>
</dbReference>
<organism evidence="3 4">
    <name type="scientific">Pseudoalteromonas rubra</name>
    <dbReference type="NCBI Taxonomy" id="43658"/>
    <lineage>
        <taxon>Bacteria</taxon>
        <taxon>Pseudomonadati</taxon>
        <taxon>Pseudomonadota</taxon>
        <taxon>Gammaproteobacteria</taxon>
        <taxon>Alteromonadales</taxon>
        <taxon>Pseudoalteromonadaceae</taxon>
        <taxon>Pseudoalteromonas</taxon>
    </lineage>
</organism>
<dbReference type="PATRIC" id="fig|43658.5.peg.2668"/>
<evidence type="ECO:0000256" key="1">
    <source>
        <dbReference type="ARBA" id="ARBA00006738"/>
    </source>
</evidence>
<dbReference type="SUPFAM" id="SSF52980">
    <property type="entry name" value="Restriction endonuclease-like"/>
    <property type="match status" value="1"/>
</dbReference>
<protein>
    <recommendedName>
        <fullName evidence="2">UPF0102 protein TW77_12625</fullName>
    </recommendedName>
</protein>
<dbReference type="OrthoDB" id="9794876at2"/>
<evidence type="ECO:0000313" key="3">
    <source>
        <dbReference type="EMBL" id="KJZ08260.1"/>
    </source>
</evidence>
<dbReference type="HAMAP" id="MF_00048">
    <property type="entry name" value="UPF0102"/>
    <property type="match status" value="1"/>
</dbReference>
<comment type="similarity">
    <text evidence="1 2">Belongs to the UPF0102 family.</text>
</comment>
<accession>A0A0F4QLW0</accession>
<dbReference type="InterPro" id="IPR003509">
    <property type="entry name" value="UPF0102_YraN-like"/>
</dbReference>
<name>A0A0F4QLW0_9GAMM</name>
<dbReference type="AlphaFoldDB" id="A0A0F4QLW0"/>
<keyword evidence="4" id="KW-1185">Reference proteome</keyword>